<reference evidence="7 8" key="1">
    <citation type="submission" date="2021-05" db="EMBL/GenBank/DDBJ databases">
        <title>A Polyphasic approach of four new species of the genus Ohtaekwangia: Ohtaekwangia histidinii sp. nov., Ohtaekwangia cretensis sp. nov., Ohtaekwangia indiensis sp. nov., Ohtaekwangia reichenbachii sp. nov. from diverse environment.</title>
        <authorList>
            <person name="Octaviana S."/>
        </authorList>
    </citation>
    <scope>NUCLEOTIDE SEQUENCE [LARGE SCALE GENOMIC DNA]</scope>
    <source>
        <strain evidence="7 8">PWU37</strain>
    </source>
</reference>
<dbReference type="AlphaFoldDB" id="A0AAP2DBH8"/>
<keyword evidence="4 6" id="KW-1133">Transmembrane helix</keyword>
<name>A0AAP2DBH8_9BACT</name>
<keyword evidence="2" id="KW-0813">Transport</keyword>
<organism evidence="7 8">
    <name type="scientific">Dawidia soli</name>
    <dbReference type="NCBI Taxonomy" id="2782352"/>
    <lineage>
        <taxon>Bacteria</taxon>
        <taxon>Pseudomonadati</taxon>
        <taxon>Bacteroidota</taxon>
        <taxon>Cytophagia</taxon>
        <taxon>Cytophagales</taxon>
        <taxon>Chryseotaleaceae</taxon>
        <taxon>Dawidia</taxon>
    </lineage>
</organism>
<evidence type="ECO:0000256" key="4">
    <source>
        <dbReference type="ARBA" id="ARBA00022989"/>
    </source>
</evidence>
<feature type="transmembrane region" description="Helical" evidence="6">
    <location>
        <begin position="61"/>
        <end position="81"/>
    </location>
</feature>
<dbReference type="GO" id="GO:0015171">
    <property type="term" value="F:amino acid transmembrane transporter activity"/>
    <property type="evidence" value="ECO:0007669"/>
    <property type="project" value="TreeGrafter"/>
</dbReference>
<dbReference type="RefSeq" id="WP_254091886.1">
    <property type="nucleotide sequence ID" value="NZ_JAHESC010000029.1"/>
</dbReference>
<feature type="transmembrane region" description="Helical" evidence="6">
    <location>
        <begin position="456"/>
        <end position="473"/>
    </location>
</feature>
<feature type="transmembrane region" description="Helical" evidence="6">
    <location>
        <begin position="232"/>
        <end position="251"/>
    </location>
</feature>
<feature type="transmembrane region" description="Helical" evidence="6">
    <location>
        <begin position="272"/>
        <end position="291"/>
    </location>
</feature>
<protein>
    <submittedName>
        <fullName evidence="7">Amino acid permease</fullName>
    </submittedName>
</protein>
<comment type="caution">
    <text evidence="7">The sequence shown here is derived from an EMBL/GenBank/DDBJ whole genome shotgun (WGS) entry which is preliminary data.</text>
</comment>
<feature type="transmembrane region" description="Helical" evidence="6">
    <location>
        <begin position="93"/>
        <end position="111"/>
    </location>
</feature>
<dbReference type="GO" id="GO:0016020">
    <property type="term" value="C:membrane"/>
    <property type="evidence" value="ECO:0007669"/>
    <property type="project" value="UniProtKB-SubCell"/>
</dbReference>
<evidence type="ECO:0000313" key="7">
    <source>
        <dbReference type="EMBL" id="MBT1688659.1"/>
    </source>
</evidence>
<feature type="transmembrane region" description="Helical" evidence="6">
    <location>
        <begin position="28"/>
        <end position="49"/>
    </location>
</feature>
<evidence type="ECO:0000256" key="3">
    <source>
        <dbReference type="ARBA" id="ARBA00022692"/>
    </source>
</evidence>
<keyword evidence="5 6" id="KW-0472">Membrane</keyword>
<evidence type="ECO:0000256" key="5">
    <source>
        <dbReference type="ARBA" id="ARBA00023136"/>
    </source>
</evidence>
<dbReference type="PANTHER" id="PTHR43243">
    <property type="entry name" value="INNER MEMBRANE TRANSPORTER YGJI-RELATED"/>
    <property type="match status" value="1"/>
</dbReference>
<keyword evidence="8" id="KW-1185">Reference proteome</keyword>
<feature type="transmembrane region" description="Helical" evidence="6">
    <location>
        <begin position="430"/>
        <end position="450"/>
    </location>
</feature>
<dbReference type="Proteomes" id="UP001319180">
    <property type="component" value="Unassembled WGS sequence"/>
</dbReference>
<dbReference type="Pfam" id="PF13520">
    <property type="entry name" value="AA_permease_2"/>
    <property type="match status" value="1"/>
</dbReference>
<dbReference type="EMBL" id="JAHESC010000029">
    <property type="protein sequence ID" value="MBT1688659.1"/>
    <property type="molecule type" value="Genomic_DNA"/>
</dbReference>
<comment type="subcellular location">
    <subcellularLocation>
        <location evidence="1">Membrane</location>
        <topology evidence="1">Multi-pass membrane protein</topology>
    </subcellularLocation>
</comment>
<feature type="transmembrane region" description="Helical" evidence="6">
    <location>
        <begin position="378"/>
        <end position="395"/>
    </location>
</feature>
<gene>
    <name evidence="7" type="ORF">KK078_18965</name>
</gene>
<dbReference type="InterPro" id="IPR002293">
    <property type="entry name" value="AA/rel_permease1"/>
</dbReference>
<keyword evidence="3 6" id="KW-0812">Transmembrane</keyword>
<evidence type="ECO:0000313" key="8">
    <source>
        <dbReference type="Proteomes" id="UP001319180"/>
    </source>
</evidence>
<evidence type="ECO:0000256" key="2">
    <source>
        <dbReference type="ARBA" id="ARBA00022448"/>
    </source>
</evidence>
<dbReference type="PANTHER" id="PTHR43243:SF4">
    <property type="entry name" value="CATIONIC AMINO ACID TRANSPORTER 4"/>
    <property type="match status" value="1"/>
</dbReference>
<feature type="transmembrane region" description="Helical" evidence="6">
    <location>
        <begin position="401"/>
        <end position="418"/>
    </location>
</feature>
<dbReference type="PIRSF" id="PIRSF006060">
    <property type="entry name" value="AA_transporter"/>
    <property type="match status" value="1"/>
</dbReference>
<feature type="transmembrane region" description="Helical" evidence="6">
    <location>
        <begin position="192"/>
        <end position="212"/>
    </location>
</feature>
<proteinExistence type="predicted"/>
<evidence type="ECO:0000256" key="6">
    <source>
        <dbReference type="SAM" id="Phobius"/>
    </source>
</evidence>
<sequence length="484" mass="52192">MANIWLKKNIDQLVKEASSGEKSLKRSIGAMGLIALGIGAIIGAGLFTSTAEAIAFHTGPAVSLSFLIAGIGCALAGLCYAEFASMIPIAGSAYTYSYATMGEFIAWIIGWDLVLEYGVASAKVATSWSEYLNKLLGNVFHVQIPYQFSHSPFQSSAEGIQGIANLPALFIILVLSLVLIRGVKGSSLVNTIIVIIKVGIVLLFIGFGWTYINPANYTPYLPDNTTGASGEFGWTGIFAGAGVVFFAFIGFDAVSTAAQESKDPQRDMPKGILLSLLICVVLYILFAHVLAGVANYTEFRTVGQEASVTYVIDTYMKGYGWLSTLVTVAILAGFSSVILVMLMGQSRVFFSMSKDGLVPNVFSQLHPEFKTPWKSNQLFFVFVGLIAAFVPASVISDMTVIGTLFAFVLVCLGIIVLRKTNPAIPRPFRTPWVPVIPILGIVICSGLIYTLGPANWLRLILWLIIGVFIYLGYGMKNSKLQKES</sequence>
<feature type="transmembrane region" description="Helical" evidence="6">
    <location>
        <begin position="159"/>
        <end position="180"/>
    </location>
</feature>
<dbReference type="Gene3D" id="1.20.1740.10">
    <property type="entry name" value="Amino acid/polyamine transporter I"/>
    <property type="match status" value="1"/>
</dbReference>
<evidence type="ECO:0000256" key="1">
    <source>
        <dbReference type="ARBA" id="ARBA00004141"/>
    </source>
</evidence>
<feature type="transmembrane region" description="Helical" evidence="6">
    <location>
        <begin position="319"/>
        <end position="344"/>
    </location>
</feature>
<accession>A0AAP2DBH8</accession>